<sequence>MLKIYNTLTRKKEVFHPRRGNAVRMFVCGPTVYDLAHIGHGRTYVIFDVMARYLRFRALPVKYLMNITDLDDKIIARASLLRRSWKSVAREYERTFLKDLGCLGIRSVDRFARATDFIPEIAAQVTLLLQRGIAYRIEGDGIYFDLKKFPRYGLLAHRTATAAEDATSRIDDSVRKRNRGDFCLWKFSRRGEPMWKSTIGPGRPGWHIEDTAITHKIFGPQYDLHGGALDLIFPHHEAEIAQMEAAYRRKPMARFWMHAGFLNVRGGKMGKSKGNFITIRELLDKWPAEAFRVFVLSAHYRSPVDYDANLMAQASSSWERIVDFSDRIGVSRARAGITASQLKNASPALRTAHRAFFRAMDDDLDTPKALAAVFGLIRKLNPSVERTRSSADEHHAVAAFLYDVNTILGILPSKGPKPAIPKEILALAAQRDRLRRARRFTEADALRGLIQKRGWRIEDAARGSRLKREGNNTPRIPSGSPKGRLAKPRPPR</sequence>
<dbReference type="InterPro" id="IPR015273">
    <property type="entry name" value="Cys-tRNA-synt_Ia_DALR"/>
</dbReference>
<evidence type="ECO:0000256" key="4">
    <source>
        <dbReference type="ARBA" id="ARBA00011245"/>
    </source>
</evidence>
<dbReference type="SUPFAM" id="SSF47323">
    <property type="entry name" value="Anticodon-binding domain of a subclass of class I aminoacyl-tRNA synthetases"/>
    <property type="match status" value="1"/>
</dbReference>
<evidence type="ECO:0000256" key="5">
    <source>
        <dbReference type="ARBA" id="ARBA00022490"/>
    </source>
</evidence>
<dbReference type="HAMAP" id="MF_00041">
    <property type="entry name" value="Cys_tRNA_synth"/>
    <property type="match status" value="1"/>
</dbReference>
<dbReference type="CDD" id="cd00672">
    <property type="entry name" value="CysRS_core"/>
    <property type="match status" value="1"/>
</dbReference>
<dbReference type="Pfam" id="PF09190">
    <property type="entry name" value="DALR_2"/>
    <property type="match status" value="1"/>
</dbReference>
<comment type="subunit">
    <text evidence="4 13">Monomer.</text>
</comment>
<dbReference type="PRINTS" id="PR00983">
    <property type="entry name" value="TRNASYNTHCYS"/>
</dbReference>
<dbReference type="Pfam" id="PF01406">
    <property type="entry name" value="tRNA-synt_1e"/>
    <property type="match status" value="1"/>
</dbReference>
<dbReference type="GO" id="GO:0046872">
    <property type="term" value="F:metal ion binding"/>
    <property type="evidence" value="ECO:0007669"/>
    <property type="project" value="UniProtKB-KW"/>
</dbReference>
<dbReference type="InterPro" id="IPR032678">
    <property type="entry name" value="tRNA-synt_1_cat_dom"/>
</dbReference>
<evidence type="ECO:0000256" key="6">
    <source>
        <dbReference type="ARBA" id="ARBA00022598"/>
    </source>
</evidence>
<dbReference type="EMBL" id="MHSZ01000006">
    <property type="protein sequence ID" value="OHA53984.1"/>
    <property type="molecule type" value="Genomic_DNA"/>
</dbReference>
<keyword evidence="6 13" id="KW-0436">Ligase</keyword>
<dbReference type="GO" id="GO:0004817">
    <property type="term" value="F:cysteine-tRNA ligase activity"/>
    <property type="evidence" value="ECO:0007669"/>
    <property type="project" value="UniProtKB-UniRule"/>
</dbReference>
<feature type="compositionally biased region" description="Basic and acidic residues" evidence="14">
    <location>
        <begin position="460"/>
        <end position="470"/>
    </location>
</feature>
<evidence type="ECO:0000313" key="17">
    <source>
        <dbReference type="Proteomes" id="UP000177865"/>
    </source>
</evidence>
<dbReference type="PANTHER" id="PTHR10890">
    <property type="entry name" value="CYSTEINYL-TRNA SYNTHETASE"/>
    <property type="match status" value="1"/>
</dbReference>
<keyword evidence="7" id="KW-0479">Metal-binding</keyword>
<keyword evidence="11 13" id="KW-0648">Protein biosynthesis</keyword>
<feature type="domain" description="Cysteinyl-tRNA synthetase class Ia DALR" evidence="15">
    <location>
        <begin position="355"/>
        <end position="425"/>
    </location>
</feature>
<dbReference type="InterPro" id="IPR024909">
    <property type="entry name" value="Cys-tRNA/MSH_ligase"/>
</dbReference>
<keyword evidence="10 13" id="KW-0067">ATP-binding</keyword>
<dbReference type="Gene3D" id="1.20.120.1910">
    <property type="entry name" value="Cysteine-tRNA ligase, C-terminal anti-codon recognition domain"/>
    <property type="match status" value="1"/>
</dbReference>
<dbReference type="PANTHER" id="PTHR10890:SF3">
    <property type="entry name" value="CYSTEINE--TRNA LIGASE, CYTOPLASMIC"/>
    <property type="match status" value="1"/>
</dbReference>
<dbReference type="NCBIfam" id="TIGR00435">
    <property type="entry name" value="cysS"/>
    <property type="match status" value="1"/>
</dbReference>
<reference evidence="16 17" key="1">
    <citation type="journal article" date="2016" name="Nat. Commun.">
        <title>Thousands of microbial genomes shed light on interconnected biogeochemical processes in an aquifer system.</title>
        <authorList>
            <person name="Anantharaman K."/>
            <person name="Brown C.T."/>
            <person name="Hug L.A."/>
            <person name="Sharon I."/>
            <person name="Castelle C.J."/>
            <person name="Probst A.J."/>
            <person name="Thomas B.C."/>
            <person name="Singh A."/>
            <person name="Wilkins M.J."/>
            <person name="Karaoz U."/>
            <person name="Brodie E.L."/>
            <person name="Williams K.H."/>
            <person name="Hubbard S.S."/>
            <person name="Banfield J.F."/>
        </authorList>
    </citation>
    <scope>NUCLEOTIDE SEQUENCE [LARGE SCALE GENOMIC DNA]</scope>
</reference>
<evidence type="ECO:0000256" key="13">
    <source>
        <dbReference type="HAMAP-Rule" id="MF_00041"/>
    </source>
</evidence>
<proteinExistence type="inferred from homology"/>
<evidence type="ECO:0000256" key="11">
    <source>
        <dbReference type="ARBA" id="ARBA00022917"/>
    </source>
</evidence>
<feature type="region of interest" description="Disordered" evidence="14">
    <location>
        <begin position="460"/>
        <end position="492"/>
    </location>
</feature>
<feature type="short sequence motif" description="'HIGH' region" evidence="13">
    <location>
        <begin position="30"/>
        <end position="40"/>
    </location>
</feature>
<evidence type="ECO:0000256" key="1">
    <source>
        <dbReference type="ARBA" id="ARBA00001947"/>
    </source>
</evidence>
<evidence type="ECO:0000256" key="8">
    <source>
        <dbReference type="ARBA" id="ARBA00022741"/>
    </source>
</evidence>
<dbReference type="GO" id="GO:0005524">
    <property type="term" value="F:ATP binding"/>
    <property type="evidence" value="ECO:0007669"/>
    <property type="project" value="UniProtKB-UniRule"/>
</dbReference>
<comment type="similarity">
    <text evidence="3 13">Belongs to the class-I aminoacyl-tRNA synthetase family.</text>
</comment>
<keyword evidence="5 13" id="KW-0963">Cytoplasm</keyword>
<evidence type="ECO:0000256" key="3">
    <source>
        <dbReference type="ARBA" id="ARBA00005594"/>
    </source>
</evidence>
<keyword evidence="8 13" id="KW-0547">Nucleotide-binding</keyword>
<evidence type="ECO:0000256" key="9">
    <source>
        <dbReference type="ARBA" id="ARBA00022833"/>
    </source>
</evidence>
<evidence type="ECO:0000256" key="12">
    <source>
        <dbReference type="ARBA" id="ARBA00023146"/>
    </source>
</evidence>
<keyword evidence="12 13" id="KW-0030">Aminoacyl-tRNA synthetase</keyword>
<dbReference type="GO" id="GO:0005737">
    <property type="term" value="C:cytoplasm"/>
    <property type="evidence" value="ECO:0007669"/>
    <property type="project" value="UniProtKB-SubCell"/>
</dbReference>
<gene>
    <name evidence="13" type="primary">cysS</name>
    <name evidence="16" type="ORF">A2991_03800</name>
</gene>
<feature type="short sequence motif" description="'KMSKS' region" evidence="13">
    <location>
        <begin position="268"/>
        <end position="272"/>
    </location>
</feature>
<feature type="binding site" evidence="13">
    <location>
        <position position="271"/>
    </location>
    <ligand>
        <name>ATP</name>
        <dbReference type="ChEBI" id="CHEBI:30616"/>
    </ligand>
</feature>
<dbReference type="EC" id="6.1.1.16" evidence="13"/>
<evidence type="ECO:0000256" key="2">
    <source>
        <dbReference type="ARBA" id="ARBA00004496"/>
    </source>
</evidence>
<comment type="caution">
    <text evidence="13">Lacks conserved residue(s) required for the propagation of feature annotation.</text>
</comment>
<protein>
    <recommendedName>
        <fullName evidence="13">Cysteine--tRNA ligase</fullName>
        <ecNumber evidence="13">6.1.1.16</ecNumber>
    </recommendedName>
    <alternativeName>
        <fullName evidence="13">Cysteinyl-tRNA synthetase</fullName>
        <shortName evidence="13">CysRS</shortName>
    </alternativeName>
</protein>
<comment type="caution">
    <text evidence="16">The sequence shown here is derived from an EMBL/GenBank/DDBJ whole genome shotgun (WGS) entry which is preliminary data.</text>
</comment>
<dbReference type="InterPro" id="IPR015803">
    <property type="entry name" value="Cys-tRNA-ligase"/>
</dbReference>
<dbReference type="Proteomes" id="UP000177865">
    <property type="component" value="Unassembled WGS sequence"/>
</dbReference>
<organism evidence="16 17">
    <name type="scientific">Candidatus Terrybacteria bacterium RIFCSPLOWO2_01_FULL_58_14</name>
    <dbReference type="NCBI Taxonomy" id="1802369"/>
    <lineage>
        <taxon>Bacteria</taxon>
        <taxon>Candidatus Terryibacteriota</taxon>
    </lineage>
</organism>
<dbReference type="SUPFAM" id="SSF52374">
    <property type="entry name" value="Nucleotidylyl transferase"/>
    <property type="match status" value="1"/>
</dbReference>
<evidence type="ECO:0000259" key="15">
    <source>
        <dbReference type="SMART" id="SM00840"/>
    </source>
</evidence>
<dbReference type="GO" id="GO:0006423">
    <property type="term" value="P:cysteinyl-tRNA aminoacylation"/>
    <property type="evidence" value="ECO:0007669"/>
    <property type="project" value="UniProtKB-UniRule"/>
</dbReference>
<keyword evidence="9" id="KW-0862">Zinc</keyword>
<dbReference type="InterPro" id="IPR014729">
    <property type="entry name" value="Rossmann-like_a/b/a_fold"/>
</dbReference>
<dbReference type="SMART" id="SM00840">
    <property type="entry name" value="DALR_2"/>
    <property type="match status" value="1"/>
</dbReference>
<comment type="subcellular location">
    <subcellularLocation>
        <location evidence="2 13">Cytoplasm</location>
    </subcellularLocation>
</comment>
<name>A0A1G2Q064_9BACT</name>
<dbReference type="Gene3D" id="3.40.50.620">
    <property type="entry name" value="HUPs"/>
    <property type="match status" value="1"/>
</dbReference>
<dbReference type="InterPro" id="IPR009080">
    <property type="entry name" value="tRNAsynth_Ia_anticodon-bd"/>
</dbReference>
<evidence type="ECO:0000256" key="14">
    <source>
        <dbReference type="SAM" id="MobiDB-lite"/>
    </source>
</evidence>
<comment type="catalytic activity">
    <reaction evidence="13">
        <text>tRNA(Cys) + L-cysteine + ATP = L-cysteinyl-tRNA(Cys) + AMP + diphosphate</text>
        <dbReference type="Rhea" id="RHEA:17773"/>
        <dbReference type="Rhea" id="RHEA-COMP:9661"/>
        <dbReference type="Rhea" id="RHEA-COMP:9679"/>
        <dbReference type="ChEBI" id="CHEBI:30616"/>
        <dbReference type="ChEBI" id="CHEBI:33019"/>
        <dbReference type="ChEBI" id="CHEBI:35235"/>
        <dbReference type="ChEBI" id="CHEBI:78442"/>
        <dbReference type="ChEBI" id="CHEBI:78517"/>
        <dbReference type="ChEBI" id="CHEBI:456215"/>
        <dbReference type="EC" id="6.1.1.16"/>
    </reaction>
</comment>
<accession>A0A1G2Q064</accession>
<dbReference type="AlphaFoldDB" id="A0A1G2Q064"/>
<evidence type="ECO:0000256" key="7">
    <source>
        <dbReference type="ARBA" id="ARBA00022723"/>
    </source>
</evidence>
<evidence type="ECO:0000256" key="10">
    <source>
        <dbReference type="ARBA" id="ARBA00022840"/>
    </source>
</evidence>
<comment type="cofactor">
    <cofactor evidence="1">
        <name>Zn(2+)</name>
        <dbReference type="ChEBI" id="CHEBI:29105"/>
    </cofactor>
</comment>
<evidence type="ECO:0000313" key="16">
    <source>
        <dbReference type="EMBL" id="OHA53984.1"/>
    </source>
</evidence>